<evidence type="ECO:0000313" key="2">
    <source>
        <dbReference type="EMBL" id="MBM6499095.1"/>
    </source>
</evidence>
<feature type="transmembrane region" description="Helical" evidence="1">
    <location>
        <begin position="68"/>
        <end position="85"/>
    </location>
</feature>
<dbReference type="RefSeq" id="WP_187657246.1">
    <property type="nucleotide sequence ID" value="NZ_JACSOD020000467.1"/>
</dbReference>
<dbReference type="Proteomes" id="UP000759529">
    <property type="component" value="Unassembled WGS sequence"/>
</dbReference>
<gene>
    <name evidence="2" type="ORF">H9X54_007245</name>
</gene>
<evidence type="ECO:0000256" key="1">
    <source>
        <dbReference type="SAM" id="Phobius"/>
    </source>
</evidence>
<sequence>MKSLKIIFIIFNLILGGMMIYGGMKKFEKPSPSPTEIVEKVKAGQEVAPSVEILKIKNYIFGMKQTGYFWQFLGIVELLVGLLLISQRFSLLGAIMALPVTIHIFLFHLFLEPHEIGELIQMTFLLIINLLIIAKGYKHWKGILSDKSLLKLS</sequence>
<accession>A0ABS2CVY4</accession>
<keyword evidence="1" id="KW-1133">Transmembrane helix</keyword>
<proteinExistence type="predicted"/>
<evidence type="ECO:0000313" key="3">
    <source>
        <dbReference type="Proteomes" id="UP000759529"/>
    </source>
</evidence>
<protein>
    <submittedName>
        <fullName evidence="2">DoxX family membrane protein</fullName>
    </submittedName>
</protein>
<organism evidence="2 3">
    <name type="scientific">Flavobacterium macrobrachii</name>
    <dbReference type="NCBI Taxonomy" id="591204"/>
    <lineage>
        <taxon>Bacteria</taxon>
        <taxon>Pseudomonadati</taxon>
        <taxon>Bacteroidota</taxon>
        <taxon>Flavobacteriia</taxon>
        <taxon>Flavobacteriales</taxon>
        <taxon>Flavobacteriaceae</taxon>
        <taxon>Flavobacterium</taxon>
    </lineage>
</organism>
<keyword evidence="1" id="KW-0472">Membrane</keyword>
<feature type="transmembrane region" description="Helical" evidence="1">
    <location>
        <begin position="116"/>
        <end position="134"/>
    </location>
</feature>
<dbReference type="EMBL" id="JACSOD020000467">
    <property type="protein sequence ID" value="MBM6499095.1"/>
    <property type="molecule type" value="Genomic_DNA"/>
</dbReference>
<comment type="caution">
    <text evidence="2">The sequence shown here is derived from an EMBL/GenBank/DDBJ whole genome shotgun (WGS) entry which is preliminary data.</text>
</comment>
<keyword evidence="1" id="KW-0812">Transmembrane</keyword>
<keyword evidence="3" id="KW-1185">Reference proteome</keyword>
<feature type="transmembrane region" description="Helical" evidence="1">
    <location>
        <begin position="7"/>
        <end position="24"/>
    </location>
</feature>
<reference evidence="2 3" key="1">
    <citation type="submission" date="2021-02" db="EMBL/GenBank/DDBJ databases">
        <authorList>
            <person name="Jung H.S."/>
            <person name="Chun B.H."/>
            <person name="Jeon C.O."/>
        </authorList>
    </citation>
    <scope>NUCLEOTIDE SEQUENCE [LARGE SCALE GENOMIC DNA]</scope>
    <source>
        <strain evidence="2 3">LMG 25203</strain>
    </source>
</reference>
<name>A0ABS2CVY4_9FLAO</name>
<feature type="transmembrane region" description="Helical" evidence="1">
    <location>
        <begin position="92"/>
        <end position="110"/>
    </location>
</feature>